<comment type="similarity">
    <text evidence="1">Belongs to the orthopoxvirus OPG091 family.</text>
</comment>
<dbReference type="EMBL" id="MH427217">
    <property type="protein sequence ID" value="AWU47101.1"/>
    <property type="molecule type" value="Genomic_DNA"/>
</dbReference>
<dbReference type="InterPro" id="IPR038765">
    <property type="entry name" value="Papain-like_cys_pep_sf"/>
</dbReference>
<name>A0A2U9QHL8_9POXV</name>
<sequence>MNAQTFIESYSPRGAIIFVNSFYSLTEPFNPSEDKHIAIYFGTGLATHLLKSRGYNYSDKIHDVCDDVSYVIESTAMRGSHILKLTDLIKNANIKVYILHNVSKSIQLMAQAADNALELVGVPYGFSYSKLYCFKMVADCYRAVGINVNTYKLLYRDVYLSQSFTRDYKWYKIYDSLTGEIDINWI</sequence>
<evidence type="ECO:0000256" key="2">
    <source>
        <dbReference type="ARBA" id="ARBA00034814"/>
    </source>
</evidence>
<evidence type="ECO:0000313" key="3">
    <source>
        <dbReference type="EMBL" id="AWU47101.1"/>
    </source>
</evidence>
<reference evidence="3" key="1">
    <citation type="submission" date="2018-05" db="EMBL/GenBank/DDBJ databases">
        <title>Complete Genome Sequence of a Novel Sea Otter Poxvirus.</title>
        <authorList>
            <person name="Jacob J.M."/>
            <person name="Subramaniam K."/>
            <person name="Tu S.-L."/>
            <person name="Nielsen O."/>
            <person name="Tuomi P.A."/>
            <person name="Upton C."/>
            <person name="Waltzek T.B."/>
        </authorList>
    </citation>
    <scope>NUCLEOTIDE SEQUENCE [LARGE SCALE GENOMIC DNA]</scope>
    <source>
        <strain evidence="3">ELK</strain>
    </source>
</reference>
<organism evidence="3">
    <name type="scientific">Sea otter poxvirus</name>
    <dbReference type="NCBI Taxonomy" id="1416741"/>
    <lineage>
        <taxon>Viruses</taxon>
        <taxon>Varidnaviria</taxon>
        <taxon>Bamfordvirae</taxon>
        <taxon>Nucleocytoviricota</taxon>
        <taxon>Pokkesviricetes</taxon>
        <taxon>Chitovirales</taxon>
        <taxon>Poxviridae</taxon>
        <taxon>Chordopoxvirinae</taxon>
        <taxon>Mustelpoxvirus</taxon>
        <taxon>Mustelpoxvirus seaotterpox</taxon>
        <taxon>Sea otterpox virus</taxon>
    </lineage>
</organism>
<dbReference type="GeneID" id="36841053"/>
<dbReference type="RefSeq" id="YP_009480594.1">
    <property type="nucleotide sequence ID" value="NC_037656.1"/>
</dbReference>
<proteinExistence type="inferred from homology"/>
<gene>
    <name evidence="3" type="primary">SOPV-ELK-056</name>
</gene>
<dbReference type="OrthoDB" id="14259at10239"/>
<protein>
    <recommendedName>
        <fullName evidence="2">Protein OPG091</fullName>
    </recommendedName>
</protein>
<dbReference type="Pfam" id="PF05708">
    <property type="entry name" value="Peptidase_C92"/>
    <property type="match status" value="1"/>
</dbReference>
<dbReference type="SUPFAM" id="SSF54001">
    <property type="entry name" value="Cysteine proteinases"/>
    <property type="match status" value="1"/>
</dbReference>
<evidence type="ECO:0000256" key="1">
    <source>
        <dbReference type="ARBA" id="ARBA00034761"/>
    </source>
</evidence>
<evidence type="ECO:0000313" key="4">
    <source>
        <dbReference type="Proteomes" id="UP000249273"/>
    </source>
</evidence>
<dbReference type="Proteomes" id="UP000249273">
    <property type="component" value="Segment"/>
</dbReference>
<accession>A0A2U9QHL8</accession>
<keyword evidence="4" id="KW-1185">Reference proteome</keyword>
<dbReference type="Gene3D" id="3.90.1720.10">
    <property type="entry name" value="endopeptidase domain like (from Nostoc punctiforme)"/>
    <property type="match status" value="1"/>
</dbReference>
<dbReference type="InterPro" id="IPR024453">
    <property type="entry name" value="Peptidase_C92"/>
</dbReference>
<dbReference type="KEGG" id="vg:36841053"/>